<sequence>MTAKFRNTSIMSAADGLQIGVTTCEPEAGARAVVQLVHGMCEHKERYEGFMEFLAGKGFVSVIHDHRGHGESVRSEADLGHFMEGGWNGLVEDVRKVTQLAQREYPELPVVLFGHSMGSLAVRACVRYSDVGYAGLVVCGSPSLNSGVGAAKVLGKAFAAVAGDRHRPALLENLTFGSFNRRFRGEKSPHSWICTDPEVVRRYDADPLCNFRFTLNGFIGLFSLMQNAYDVRGWRPGNPQMPVLFMSGEEDPCMISRRKFLEAAETMRKVGYRDVETVLYPGMRHEILNEKGKEKVWNDIAGFLEKCLA</sequence>
<accession>A0A9D9HAL9</accession>
<dbReference type="PANTHER" id="PTHR11614">
    <property type="entry name" value="PHOSPHOLIPASE-RELATED"/>
    <property type="match status" value="1"/>
</dbReference>
<dbReference type="SUPFAM" id="SSF53474">
    <property type="entry name" value="alpha/beta-Hydrolases"/>
    <property type="match status" value="1"/>
</dbReference>
<dbReference type="Pfam" id="PF12146">
    <property type="entry name" value="Hydrolase_4"/>
    <property type="match status" value="1"/>
</dbReference>
<dbReference type="InterPro" id="IPR051044">
    <property type="entry name" value="MAG_DAG_Lipase"/>
</dbReference>
<dbReference type="Proteomes" id="UP000823619">
    <property type="component" value="Unassembled WGS sequence"/>
</dbReference>
<keyword evidence="2" id="KW-0378">Hydrolase</keyword>
<feature type="domain" description="Serine aminopeptidase S33" evidence="1">
    <location>
        <begin position="30"/>
        <end position="291"/>
    </location>
</feature>
<organism evidence="2 3">
    <name type="scientific">Candidatus Cryptobacteroides merdavium</name>
    <dbReference type="NCBI Taxonomy" id="2840769"/>
    <lineage>
        <taxon>Bacteria</taxon>
        <taxon>Pseudomonadati</taxon>
        <taxon>Bacteroidota</taxon>
        <taxon>Bacteroidia</taxon>
        <taxon>Bacteroidales</taxon>
        <taxon>Candidatus Cryptobacteroides</taxon>
    </lineage>
</organism>
<comment type="caution">
    <text evidence="2">The sequence shown here is derived from an EMBL/GenBank/DDBJ whole genome shotgun (WGS) entry which is preliminary data.</text>
</comment>
<evidence type="ECO:0000313" key="2">
    <source>
        <dbReference type="EMBL" id="MBO8444451.1"/>
    </source>
</evidence>
<reference evidence="2" key="2">
    <citation type="journal article" date="2021" name="PeerJ">
        <title>Extensive microbial diversity within the chicken gut microbiome revealed by metagenomics and culture.</title>
        <authorList>
            <person name="Gilroy R."/>
            <person name="Ravi A."/>
            <person name="Getino M."/>
            <person name="Pursley I."/>
            <person name="Horton D.L."/>
            <person name="Alikhan N.F."/>
            <person name="Baker D."/>
            <person name="Gharbi K."/>
            <person name="Hall N."/>
            <person name="Watson M."/>
            <person name="Adriaenssens E.M."/>
            <person name="Foster-Nyarko E."/>
            <person name="Jarju S."/>
            <person name="Secka A."/>
            <person name="Antonio M."/>
            <person name="Oren A."/>
            <person name="Chaudhuri R.R."/>
            <person name="La Ragione R."/>
            <person name="Hildebrand F."/>
            <person name="Pallen M.J."/>
        </authorList>
    </citation>
    <scope>NUCLEOTIDE SEQUENCE</scope>
    <source>
        <strain evidence="2">D5-748</strain>
    </source>
</reference>
<protein>
    <submittedName>
        <fullName evidence="2">Alpha/beta hydrolase</fullName>
    </submittedName>
</protein>
<reference evidence="2" key="1">
    <citation type="submission" date="2020-10" db="EMBL/GenBank/DDBJ databases">
        <authorList>
            <person name="Gilroy R."/>
        </authorList>
    </citation>
    <scope>NUCLEOTIDE SEQUENCE</scope>
    <source>
        <strain evidence="2">D5-748</strain>
    </source>
</reference>
<name>A0A9D9HAL9_9BACT</name>
<evidence type="ECO:0000259" key="1">
    <source>
        <dbReference type="Pfam" id="PF12146"/>
    </source>
</evidence>
<dbReference type="AlphaFoldDB" id="A0A9D9HAL9"/>
<dbReference type="InterPro" id="IPR029058">
    <property type="entry name" value="AB_hydrolase_fold"/>
</dbReference>
<gene>
    <name evidence="2" type="ORF">IAC23_01970</name>
</gene>
<dbReference type="GO" id="GO:0016787">
    <property type="term" value="F:hydrolase activity"/>
    <property type="evidence" value="ECO:0007669"/>
    <property type="project" value="UniProtKB-KW"/>
</dbReference>
<proteinExistence type="predicted"/>
<dbReference type="EMBL" id="JADIMO010000024">
    <property type="protein sequence ID" value="MBO8444451.1"/>
    <property type="molecule type" value="Genomic_DNA"/>
</dbReference>
<dbReference type="InterPro" id="IPR022742">
    <property type="entry name" value="Hydrolase_4"/>
</dbReference>
<evidence type="ECO:0000313" key="3">
    <source>
        <dbReference type="Proteomes" id="UP000823619"/>
    </source>
</evidence>
<dbReference type="Gene3D" id="3.40.50.1820">
    <property type="entry name" value="alpha/beta hydrolase"/>
    <property type="match status" value="1"/>
</dbReference>